<sequence length="415" mass="42551">MARRTRDALAPGFARFWWGEAVSGFGSGITLLALQTLVVVTLGGTAVEVGWLNAARWLPYLVLGLVVGALVDRVRRRPVMVASDLARAGLLALVPLAWSADRLTFALLLPVVVLVGTASLVNDAASQSYLPRLVPAAQLQRAHARLDGAGAVAQAAGPAVAGALVRVIGAPLAVLVDALTFLFSAAVVATLPRESGSAPVPSTARGRGRLVGEVREGVRWVYRDSGLARLAAATHVWFAAQAVLLVALPAYAFLQLQLSALQLGLVLAVGGVGALAGAVLSTAVGHRLGTGGTIICSHAASAVGVGVMIAAALPASGWAAAAVLATGQLGHGWAMGLSNSHEMSYRQALTPDALQARTNTTLRSLNRAVVVVVSPVAGLVADRLGFEVALGVSALVFALSTLLLALSPFRRVRMT</sequence>
<dbReference type="PANTHER" id="PTHR23513">
    <property type="entry name" value="INTEGRAL MEMBRANE EFFLUX PROTEIN-RELATED"/>
    <property type="match status" value="1"/>
</dbReference>
<keyword evidence="4 6" id="KW-1133">Transmembrane helix</keyword>
<accession>A0A1H1RUG0</accession>
<evidence type="ECO:0000313" key="7">
    <source>
        <dbReference type="EMBL" id="SDS38649.1"/>
    </source>
</evidence>
<dbReference type="CDD" id="cd06173">
    <property type="entry name" value="MFS_MefA_like"/>
    <property type="match status" value="1"/>
</dbReference>
<evidence type="ECO:0000256" key="1">
    <source>
        <dbReference type="ARBA" id="ARBA00004651"/>
    </source>
</evidence>
<keyword evidence="8" id="KW-1185">Reference proteome</keyword>
<organism evidence="7 8">
    <name type="scientific">Friedmanniella luteola</name>
    <dbReference type="NCBI Taxonomy" id="546871"/>
    <lineage>
        <taxon>Bacteria</taxon>
        <taxon>Bacillati</taxon>
        <taxon>Actinomycetota</taxon>
        <taxon>Actinomycetes</taxon>
        <taxon>Propionibacteriales</taxon>
        <taxon>Nocardioidaceae</taxon>
        <taxon>Friedmanniella</taxon>
    </lineage>
</organism>
<dbReference type="AlphaFoldDB" id="A0A1H1RUG0"/>
<evidence type="ECO:0000256" key="3">
    <source>
        <dbReference type="ARBA" id="ARBA00022692"/>
    </source>
</evidence>
<dbReference type="InterPro" id="IPR036259">
    <property type="entry name" value="MFS_trans_sf"/>
</dbReference>
<comment type="subcellular location">
    <subcellularLocation>
        <location evidence="1">Cell membrane</location>
        <topology evidence="1">Multi-pass membrane protein</topology>
    </subcellularLocation>
</comment>
<evidence type="ECO:0000256" key="4">
    <source>
        <dbReference type="ARBA" id="ARBA00022989"/>
    </source>
</evidence>
<keyword evidence="2" id="KW-1003">Cell membrane</keyword>
<dbReference type="InterPro" id="IPR011701">
    <property type="entry name" value="MFS"/>
</dbReference>
<feature type="transmembrane region" description="Helical" evidence="6">
    <location>
        <begin position="54"/>
        <end position="71"/>
    </location>
</feature>
<gene>
    <name evidence="7" type="ORF">SAMN04488543_1634</name>
</gene>
<evidence type="ECO:0000256" key="6">
    <source>
        <dbReference type="SAM" id="Phobius"/>
    </source>
</evidence>
<protein>
    <submittedName>
        <fullName evidence="7">Predicted arabinose efflux permease, MFS family</fullName>
    </submittedName>
</protein>
<dbReference type="SUPFAM" id="SSF103473">
    <property type="entry name" value="MFS general substrate transporter"/>
    <property type="match status" value="1"/>
</dbReference>
<keyword evidence="3 6" id="KW-0812">Transmembrane</keyword>
<dbReference type="Gene3D" id="1.20.1250.20">
    <property type="entry name" value="MFS general substrate transporter like domains"/>
    <property type="match status" value="1"/>
</dbReference>
<evidence type="ECO:0000256" key="2">
    <source>
        <dbReference type="ARBA" id="ARBA00022475"/>
    </source>
</evidence>
<evidence type="ECO:0000256" key="5">
    <source>
        <dbReference type="ARBA" id="ARBA00023136"/>
    </source>
</evidence>
<dbReference type="STRING" id="546871.SAMN04488543_1634"/>
<reference evidence="7 8" key="1">
    <citation type="submission" date="2016-10" db="EMBL/GenBank/DDBJ databases">
        <authorList>
            <person name="de Groot N.N."/>
        </authorList>
    </citation>
    <scope>NUCLEOTIDE SEQUENCE [LARGE SCALE GENOMIC DNA]</scope>
    <source>
        <strain evidence="7 8">DSM 21741</strain>
    </source>
</reference>
<feature type="transmembrane region" description="Helical" evidence="6">
    <location>
        <begin position="21"/>
        <end position="42"/>
    </location>
</feature>
<feature type="transmembrane region" description="Helical" evidence="6">
    <location>
        <begin position="104"/>
        <end position="122"/>
    </location>
</feature>
<dbReference type="Proteomes" id="UP000199092">
    <property type="component" value="Chromosome I"/>
</dbReference>
<dbReference type="RefSeq" id="WP_197677234.1">
    <property type="nucleotide sequence ID" value="NZ_LT629749.1"/>
</dbReference>
<name>A0A1H1RUG0_9ACTN</name>
<keyword evidence="5 6" id="KW-0472">Membrane</keyword>
<evidence type="ECO:0000313" key="8">
    <source>
        <dbReference type="Proteomes" id="UP000199092"/>
    </source>
</evidence>
<feature type="transmembrane region" description="Helical" evidence="6">
    <location>
        <begin position="260"/>
        <end position="280"/>
    </location>
</feature>
<dbReference type="Pfam" id="PF07690">
    <property type="entry name" value="MFS_1"/>
    <property type="match status" value="1"/>
</dbReference>
<dbReference type="PANTHER" id="PTHR23513:SF6">
    <property type="entry name" value="MAJOR FACILITATOR SUPERFAMILY ASSOCIATED DOMAIN-CONTAINING PROTEIN"/>
    <property type="match status" value="1"/>
</dbReference>
<feature type="transmembrane region" description="Helical" evidence="6">
    <location>
        <begin position="292"/>
        <end position="312"/>
    </location>
</feature>
<dbReference type="GO" id="GO:0022857">
    <property type="term" value="F:transmembrane transporter activity"/>
    <property type="evidence" value="ECO:0007669"/>
    <property type="project" value="InterPro"/>
</dbReference>
<proteinExistence type="predicted"/>
<feature type="transmembrane region" description="Helical" evidence="6">
    <location>
        <begin position="388"/>
        <end position="409"/>
    </location>
</feature>
<dbReference type="GO" id="GO:0005886">
    <property type="term" value="C:plasma membrane"/>
    <property type="evidence" value="ECO:0007669"/>
    <property type="project" value="UniProtKB-SubCell"/>
</dbReference>
<feature type="transmembrane region" description="Helical" evidence="6">
    <location>
        <begin position="230"/>
        <end position="254"/>
    </location>
</feature>
<dbReference type="EMBL" id="LT629749">
    <property type="protein sequence ID" value="SDS38649.1"/>
    <property type="molecule type" value="Genomic_DNA"/>
</dbReference>